<gene>
    <name evidence="1" type="ORF">O1611_g567</name>
</gene>
<sequence length="1189" mass="134774">MSEIRDRHPLNHDQDGTLNSLYEDIEQHMELRDDSSARFLPAGCLDKLLTKEAIRSALDIRSSKHSDVGKLVDFVRDEAKRVFATLVWIEKESLIFEFYRAGFTDEMLPVIKLGKILLSSKPQFSKQARTAFSSPKCNSPFITKFHDSQWIFLSPVFGKNQFRYGDLKKYHMPFIEKTITSGGQFGEVARCIVHRDHLKVGVNAAEREAFMLEKMKQFPHEHLIQIIAYYEIGEQKYFLFPWAKYGNLRNYWQSNDPSLSHDNLTWFFSQLAGLAGAIQQLHDKGGCRHGDIKPQNILCFEGTGPGTTSYQVRLVIADVGLARVHEDATLLRQGVTTTKSYTVMYSGPEVEPNDKPRSRLYDVWSMGCTYLEFVIWLLFGQAGLNQFQEAIGGISQRGTFYDFQPGRNSTPRVHPTVSYLIKHIRNDPRCSDNTALRRLVDLISTRLLIVPLPMAPPKLSGSTSFPSDPKPDHHPKILVRGPTFRPVASDDGPVRATATEMYDVLTRIKEDILSKRHKIIGEPTATVELPQYNSTLELPSPSVGALNVGVRNLQAVSQPWQRRPVDKVANSPELNDDWEYIPDNDLGGEVFEQPNSSPTLLARGQASTLCSRCSSLSLWSASCAFADTLRGLEQKMNYCALCRLLHSQCIQANMFQNGKLLRFSRASSYLKIDGYEQPIVSLYMASKGRNPYMQGLQIGDPKLVSPGGAAHISLMIKWIDGCNQHKCYPRDITFFPTRALDVTSSETVRLVNNAELPQGTAKYIALSHRWGPPTQHRAFCTERKDVEGGKERIIKTSTLPKTFQDAVQITRGLGIPYLWIDSLCIIQDDKDDWGRESQLMEQVFSSAYCTLAATSASGFDDGFLKPRRDRQYVTMRGPGNDAPLYYVCEPIDDFHRHVDQSELNSRGWVLQERALSRRTIYLTETQTYWECGKGVRCETLTKMKNQKASFLGDSNFPRSAEDYVKGKKIKLIQSLYERYSTMALTFSGDRPIAIRGLEARLMHTFGGIAKYGIFRLYLHRCLLWKKSENNMKPIVPYPGEEIPSWSWMAYEGGIRYIDAPGSDVDWMDDLKWPISFPKVEDISSRGSTQQSKDDEKLLLEIEAPVWGLVEPRAEDMTLDDDTPLDANLSKCVIVGISKRPTEPERKKYYILVVQKVLVSGNEVWKRRGVGVVQPQYIALNGPKTVIRMT</sequence>
<dbReference type="EMBL" id="JAPUUL010000050">
    <property type="protein sequence ID" value="KAJ8133056.1"/>
    <property type="molecule type" value="Genomic_DNA"/>
</dbReference>
<evidence type="ECO:0000313" key="1">
    <source>
        <dbReference type="EMBL" id="KAJ8133056.1"/>
    </source>
</evidence>
<keyword evidence="2" id="KW-1185">Reference proteome</keyword>
<organism evidence="1 2">
    <name type="scientific">Lasiodiplodia mahajangana</name>
    <dbReference type="NCBI Taxonomy" id="1108764"/>
    <lineage>
        <taxon>Eukaryota</taxon>
        <taxon>Fungi</taxon>
        <taxon>Dikarya</taxon>
        <taxon>Ascomycota</taxon>
        <taxon>Pezizomycotina</taxon>
        <taxon>Dothideomycetes</taxon>
        <taxon>Dothideomycetes incertae sedis</taxon>
        <taxon>Botryosphaeriales</taxon>
        <taxon>Botryosphaeriaceae</taxon>
        <taxon>Lasiodiplodia</taxon>
    </lineage>
</organism>
<reference evidence="1" key="1">
    <citation type="submission" date="2022-12" db="EMBL/GenBank/DDBJ databases">
        <title>Genome Sequence of Lasiodiplodia mahajangana.</title>
        <authorList>
            <person name="Buettner E."/>
        </authorList>
    </citation>
    <scope>NUCLEOTIDE SEQUENCE</scope>
    <source>
        <strain evidence="1">VT137</strain>
    </source>
</reference>
<name>A0ACC2JZU4_9PEZI</name>
<evidence type="ECO:0000313" key="2">
    <source>
        <dbReference type="Proteomes" id="UP001153332"/>
    </source>
</evidence>
<protein>
    <submittedName>
        <fullName evidence="1">Uncharacterized protein</fullName>
    </submittedName>
</protein>
<dbReference type="Proteomes" id="UP001153332">
    <property type="component" value="Unassembled WGS sequence"/>
</dbReference>
<accession>A0ACC2JZU4</accession>
<proteinExistence type="predicted"/>
<comment type="caution">
    <text evidence="1">The sequence shown here is derived from an EMBL/GenBank/DDBJ whole genome shotgun (WGS) entry which is preliminary data.</text>
</comment>